<feature type="non-terminal residue" evidence="9">
    <location>
        <position position="1"/>
    </location>
</feature>
<keyword evidence="8" id="KW-1133">Transmembrane helix</keyword>
<gene>
    <name evidence="9" type="ORF">B7463_g8825</name>
</gene>
<evidence type="ECO:0000256" key="7">
    <source>
        <dbReference type="PIRSR" id="PIRSR602401-1"/>
    </source>
</evidence>
<comment type="caution">
    <text evidence="9">The sequence shown here is derived from an EMBL/GenBank/DDBJ whole genome shotgun (WGS) entry which is preliminary data.</text>
</comment>
<dbReference type="InterPro" id="IPR002401">
    <property type="entry name" value="Cyt_P450_E_grp-I"/>
</dbReference>
<dbReference type="EMBL" id="NCSJ02000203">
    <property type="protein sequence ID" value="RFU27508.1"/>
    <property type="molecule type" value="Genomic_DNA"/>
</dbReference>
<dbReference type="InterPro" id="IPR001128">
    <property type="entry name" value="Cyt_P450"/>
</dbReference>
<dbReference type="Pfam" id="PF00067">
    <property type="entry name" value="p450"/>
    <property type="match status" value="1"/>
</dbReference>
<keyword evidence="6" id="KW-0503">Monooxygenase</keyword>
<evidence type="ECO:0000256" key="5">
    <source>
        <dbReference type="ARBA" id="ARBA00023004"/>
    </source>
</evidence>
<evidence type="ECO:0000256" key="2">
    <source>
        <dbReference type="ARBA" id="ARBA00010617"/>
    </source>
</evidence>
<dbReference type="PRINTS" id="PR00463">
    <property type="entry name" value="EP450I"/>
</dbReference>
<keyword evidence="8" id="KW-0472">Membrane</keyword>
<keyword evidence="5 7" id="KW-0408">Iron</keyword>
<dbReference type="GO" id="GO:0016705">
    <property type="term" value="F:oxidoreductase activity, acting on paired donors, with incorporation or reduction of molecular oxygen"/>
    <property type="evidence" value="ECO:0007669"/>
    <property type="project" value="InterPro"/>
</dbReference>
<reference evidence="9 10" key="1">
    <citation type="submission" date="2018-05" db="EMBL/GenBank/DDBJ databases">
        <title>Draft genome sequence of Scytalidium lignicola DSM 105466, a ubiquitous saprotrophic fungus.</title>
        <authorList>
            <person name="Buettner E."/>
            <person name="Gebauer A.M."/>
            <person name="Hofrichter M."/>
            <person name="Liers C."/>
            <person name="Kellner H."/>
        </authorList>
    </citation>
    <scope>NUCLEOTIDE SEQUENCE [LARGE SCALE GENOMIC DNA]</scope>
    <source>
        <strain evidence="9 10">DSM 105466</strain>
    </source>
</reference>
<comment type="cofactor">
    <cofactor evidence="1 7">
        <name>heme</name>
        <dbReference type="ChEBI" id="CHEBI:30413"/>
    </cofactor>
</comment>
<dbReference type="PANTHER" id="PTHR46206:SF6">
    <property type="entry name" value="CYTOCHROME P450 MONOOXYGENASE AN1598-RELATED"/>
    <property type="match status" value="1"/>
</dbReference>
<dbReference type="GO" id="GO:0005506">
    <property type="term" value="F:iron ion binding"/>
    <property type="evidence" value="ECO:0007669"/>
    <property type="project" value="InterPro"/>
</dbReference>
<dbReference type="OMA" id="EYSYMGT"/>
<keyword evidence="8" id="KW-0812">Transmembrane</keyword>
<organism evidence="9 10">
    <name type="scientific">Scytalidium lignicola</name>
    <name type="common">Hyphomycete</name>
    <dbReference type="NCBI Taxonomy" id="5539"/>
    <lineage>
        <taxon>Eukaryota</taxon>
        <taxon>Fungi</taxon>
        <taxon>Dikarya</taxon>
        <taxon>Ascomycota</taxon>
        <taxon>Pezizomycotina</taxon>
        <taxon>Leotiomycetes</taxon>
        <taxon>Leotiomycetes incertae sedis</taxon>
        <taxon>Scytalidium</taxon>
    </lineage>
</organism>
<name>A0A3E2H275_SCYLI</name>
<evidence type="ECO:0000256" key="3">
    <source>
        <dbReference type="ARBA" id="ARBA00022723"/>
    </source>
</evidence>
<evidence type="ECO:0000256" key="1">
    <source>
        <dbReference type="ARBA" id="ARBA00001971"/>
    </source>
</evidence>
<evidence type="ECO:0000256" key="8">
    <source>
        <dbReference type="SAM" id="Phobius"/>
    </source>
</evidence>
<dbReference type="STRING" id="5539.A0A3E2H275"/>
<evidence type="ECO:0000313" key="9">
    <source>
        <dbReference type="EMBL" id="RFU27508.1"/>
    </source>
</evidence>
<feature type="transmembrane region" description="Helical" evidence="8">
    <location>
        <begin position="15"/>
        <end position="32"/>
    </location>
</feature>
<dbReference type="GO" id="GO:0020037">
    <property type="term" value="F:heme binding"/>
    <property type="evidence" value="ECO:0007669"/>
    <property type="project" value="InterPro"/>
</dbReference>
<evidence type="ECO:0000313" key="10">
    <source>
        <dbReference type="Proteomes" id="UP000258309"/>
    </source>
</evidence>
<dbReference type="OrthoDB" id="1844152at2759"/>
<proteinExistence type="inferred from homology"/>
<dbReference type="GO" id="GO:0004497">
    <property type="term" value="F:monooxygenase activity"/>
    <property type="evidence" value="ECO:0007669"/>
    <property type="project" value="UniProtKB-KW"/>
</dbReference>
<evidence type="ECO:0000256" key="4">
    <source>
        <dbReference type="ARBA" id="ARBA00023002"/>
    </source>
</evidence>
<keyword evidence="4" id="KW-0560">Oxidoreductase</keyword>
<keyword evidence="7" id="KW-0349">Heme</keyword>
<comment type="similarity">
    <text evidence="2">Belongs to the cytochrome P450 family.</text>
</comment>
<sequence length="492" mass="55872">MDFSWAKDGTIDPKLLLGVGGLIVALIVFVLSNRTEKIVGIPVMTGYGLDHERAMMEGALKYPTTPFVVETQRPFVIIPPNCYEEIKTLPQEKATLWEIQKKEMGSEFTGIFQHNPELALALRSDLNRNLANTLNKVEDKISWVLEKELGHPKDWKSFHLHNFVVLVVARMVAGVFVAPRFTRDDEWNHLSLRLTVDLLQARDAIKWWPTFLQPIVGPFLPEIRKANRYISRMAEMLKPVITSCLLETSGATTPLYDDKRKVLETEDGEVEEGEEGGSFVSWILKRLDTTDPLVLARVQVSLSFASISTTTNALTFIILDLAARPEYTQPLRDEIEEVIAQDNVEEDENGVLRFKQSSLAKLWKLDSFMKESSRLSKNAITTLRQAMEPITLSTGHRIPRGTRFAFGARAVQMSPQSQTFSPEYNPPENKPPHEFDGFRFYRLCKMAGKENKHLFVTVSPDSLTWGYGKNSCPGRFFADTEIKVILIELLRK</sequence>
<dbReference type="CDD" id="cd11041">
    <property type="entry name" value="CYP503A1-like"/>
    <property type="match status" value="1"/>
</dbReference>
<keyword evidence="3 7" id="KW-0479">Metal-binding</keyword>
<dbReference type="PANTHER" id="PTHR46206">
    <property type="entry name" value="CYTOCHROME P450"/>
    <property type="match status" value="1"/>
</dbReference>
<dbReference type="SUPFAM" id="SSF48264">
    <property type="entry name" value="Cytochrome P450"/>
    <property type="match status" value="1"/>
</dbReference>
<dbReference type="AlphaFoldDB" id="A0A3E2H275"/>
<protein>
    <submittedName>
        <fullName evidence="9">Uncharacterized protein</fullName>
    </submittedName>
</protein>
<feature type="non-terminal residue" evidence="9">
    <location>
        <position position="492"/>
    </location>
</feature>
<feature type="transmembrane region" description="Helical" evidence="8">
    <location>
        <begin position="163"/>
        <end position="181"/>
    </location>
</feature>
<feature type="binding site" description="axial binding residue" evidence="7">
    <location>
        <position position="472"/>
    </location>
    <ligand>
        <name>heme</name>
        <dbReference type="ChEBI" id="CHEBI:30413"/>
    </ligand>
    <ligandPart>
        <name>Fe</name>
        <dbReference type="ChEBI" id="CHEBI:18248"/>
    </ligandPart>
</feature>
<dbReference type="Proteomes" id="UP000258309">
    <property type="component" value="Unassembled WGS sequence"/>
</dbReference>
<dbReference type="Gene3D" id="1.10.630.10">
    <property type="entry name" value="Cytochrome P450"/>
    <property type="match status" value="1"/>
</dbReference>
<accession>A0A3E2H275</accession>
<keyword evidence="10" id="KW-1185">Reference proteome</keyword>
<dbReference type="InterPro" id="IPR036396">
    <property type="entry name" value="Cyt_P450_sf"/>
</dbReference>
<evidence type="ECO:0000256" key="6">
    <source>
        <dbReference type="ARBA" id="ARBA00023033"/>
    </source>
</evidence>